<dbReference type="InterPro" id="IPR050679">
    <property type="entry name" value="Bact_HTH_transcr_reg"/>
</dbReference>
<evidence type="ECO:0000313" key="6">
    <source>
        <dbReference type="Proteomes" id="UP001499993"/>
    </source>
</evidence>
<evidence type="ECO:0000256" key="3">
    <source>
        <dbReference type="ARBA" id="ARBA00023163"/>
    </source>
</evidence>
<dbReference type="Proteomes" id="UP001499993">
    <property type="component" value="Unassembled WGS sequence"/>
</dbReference>
<evidence type="ECO:0000256" key="2">
    <source>
        <dbReference type="ARBA" id="ARBA00023125"/>
    </source>
</evidence>
<reference evidence="6" key="1">
    <citation type="journal article" date="2019" name="Int. J. Syst. Evol. Microbiol.">
        <title>The Global Catalogue of Microorganisms (GCM) 10K type strain sequencing project: providing services to taxonomists for standard genome sequencing and annotation.</title>
        <authorList>
            <consortium name="The Broad Institute Genomics Platform"/>
            <consortium name="The Broad Institute Genome Sequencing Center for Infectious Disease"/>
            <person name="Wu L."/>
            <person name="Ma J."/>
        </authorList>
    </citation>
    <scope>NUCLEOTIDE SEQUENCE [LARGE SCALE GENOMIC DNA]</scope>
    <source>
        <strain evidence="6">JCM 18123</strain>
    </source>
</reference>
<dbReference type="Gene3D" id="3.40.1410.10">
    <property type="entry name" value="Chorismate lyase-like"/>
    <property type="match status" value="1"/>
</dbReference>
<proteinExistence type="predicted"/>
<dbReference type="RefSeq" id="WP_344144501.1">
    <property type="nucleotide sequence ID" value="NZ_BAABIK010000015.1"/>
</dbReference>
<dbReference type="PANTHER" id="PTHR44846:SF17">
    <property type="entry name" value="GNTR-FAMILY TRANSCRIPTIONAL REGULATOR"/>
    <property type="match status" value="1"/>
</dbReference>
<dbReference type="SMART" id="SM00345">
    <property type="entry name" value="HTH_GNTR"/>
    <property type="match status" value="1"/>
</dbReference>
<evidence type="ECO:0000256" key="1">
    <source>
        <dbReference type="ARBA" id="ARBA00023015"/>
    </source>
</evidence>
<dbReference type="InterPro" id="IPR000524">
    <property type="entry name" value="Tscrpt_reg_HTH_GntR"/>
</dbReference>
<sequence>MEPRHIEIAQDLMEEIDQGRYAPGDSIPTEDQLIDTYRTSRNTVRRALQELSNRGRINTKQGSGSTVREYRPTIHLASPFEGQSDDERYDNYVERVRREQGVEPREELMVGREAATGVLARLLHLDPSEQRGFVVIRRCDRFVGPRLWERQESYYPDHIAEGTDLDRPANIPEGTKKLLAELGYPQTGSWDVVGAKMPSLKESSRFALGPGVPLLVHERVAYSDTTPIRFTRTFLPADRHQLLYAEGAIAPELLQMATDVNVYDR</sequence>
<dbReference type="PRINTS" id="PR00035">
    <property type="entry name" value="HTHGNTR"/>
</dbReference>
<keyword evidence="6" id="KW-1185">Reference proteome</keyword>
<dbReference type="PANTHER" id="PTHR44846">
    <property type="entry name" value="MANNOSYL-D-GLYCERATE TRANSPORT/METABOLISM SYSTEM REPRESSOR MNGR-RELATED"/>
    <property type="match status" value="1"/>
</dbReference>
<dbReference type="InterPro" id="IPR036390">
    <property type="entry name" value="WH_DNA-bd_sf"/>
</dbReference>
<gene>
    <name evidence="5" type="ORF">GCM10023224_29890</name>
</gene>
<comment type="caution">
    <text evidence="5">The sequence shown here is derived from an EMBL/GenBank/DDBJ whole genome shotgun (WGS) entry which is preliminary data.</text>
</comment>
<dbReference type="Pfam" id="PF00392">
    <property type="entry name" value="GntR"/>
    <property type="match status" value="1"/>
</dbReference>
<organism evidence="5 6">
    <name type="scientific">Streptomonospora halophila</name>
    <dbReference type="NCBI Taxonomy" id="427369"/>
    <lineage>
        <taxon>Bacteria</taxon>
        <taxon>Bacillati</taxon>
        <taxon>Actinomycetota</taxon>
        <taxon>Actinomycetes</taxon>
        <taxon>Streptosporangiales</taxon>
        <taxon>Nocardiopsidaceae</taxon>
        <taxon>Streptomonospora</taxon>
    </lineage>
</organism>
<dbReference type="Gene3D" id="1.10.10.10">
    <property type="entry name" value="Winged helix-like DNA-binding domain superfamily/Winged helix DNA-binding domain"/>
    <property type="match status" value="1"/>
</dbReference>
<feature type="domain" description="HTH gntR-type" evidence="4">
    <location>
        <begin position="2"/>
        <end position="70"/>
    </location>
</feature>
<name>A0ABP9GIB9_9ACTN</name>
<dbReference type="InterPro" id="IPR011663">
    <property type="entry name" value="UTRA"/>
</dbReference>
<keyword evidence="2" id="KW-0238">DNA-binding</keyword>
<dbReference type="EMBL" id="BAABIK010000015">
    <property type="protein sequence ID" value="GAA4944754.1"/>
    <property type="molecule type" value="Genomic_DNA"/>
</dbReference>
<dbReference type="SMART" id="SM00866">
    <property type="entry name" value="UTRA"/>
    <property type="match status" value="1"/>
</dbReference>
<evidence type="ECO:0000313" key="5">
    <source>
        <dbReference type="EMBL" id="GAA4944754.1"/>
    </source>
</evidence>
<evidence type="ECO:0000259" key="4">
    <source>
        <dbReference type="PROSITE" id="PS50949"/>
    </source>
</evidence>
<protein>
    <submittedName>
        <fullName evidence="5">GntR family transcriptional regulator</fullName>
    </submittedName>
</protein>
<keyword evidence="3" id="KW-0804">Transcription</keyword>
<dbReference type="SUPFAM" id="SSF64288">
    <property type="entry name" value="Chorismate lyase-like"/>
    <property type="match status" value="1"/>
</dbReference>
<keyword evidence="1" id="KW-0805">Transcription regulation</keyword>
<dbReference type="InterPro" id="IPR028978">
    <property type="entry name" value="Chorismate_lyase_/UTRA_dom_sf"/>
</dbReference>
<accession>A0ABP9GIB9</accession>
<dbReference type="InterPro" id="IPR036388">
    <property type="entry name" value="WH-like_DNA-bd_sf"/>
</dbReference>
<dbReference type="Pfam" id="PF07702">
    <property type="entry name" value="UTRA"/>
    <property type="match status" value="1"/>
</dbReference>
<dbReference type="SUPFAM" id="SSF46785">
    <property type="entry name" value="Winged helix' DNA-binding domain"/>
    <property type="match status" value="1"/>
</dbReference>
<dbReference type="CDD" id="cd07377">
    <property type="entry name" value="WHTH_GntR"/>
    <property type="match status" value="1"/>
</dbReference>
<dbReference type="PROSITE" id="PS50949">
    <property type="entry name" value="HTH_GNTR"/>
    <property type="match status" value="1"/>
</dbReference>